<dbReference type="Proteomes" id="UP000236497">
    <property type="component" value="Unassembled WGS sequence"/>
</dbReference>
<dbReference type="SUPFAM" id="SSF51445">
    <property type="entry name" value="(Trans)glycosidases"/>
    <property type="match status" value="1"/>
</dbReference>
<evidence type="ECO:0000259" key="4">
    <source>
        <dbReference type="Pfam" id="PF00128"/>
    </source>
</evidence>
<dbReference type="AlphaFoldDB" id="A0A0H5SFJ5"/>
<reference evidence="5 6" key="1">
    <citation type="submission" date="2015-06" db="EMBL/GenBank/DDBJ databases">
        <authorList>
            <person name="Wibberg Daniel"/>
        </authorList>
    </citation>
    <scope>NUCLEOTIDE SEQUENCE [LARGE SCALE GENOMIC DNA]</scope>
    <source>
        <strain evidence="5 6">T3/55T</strain>
    </source>
</reference>
<feature type="domain" description="Glycosyl hydrolase family 13 catalytic" evidence="4">
    <location>
        <begin position="41"/>
        <end position="120"/>
    </location>
</feature>
<proteinExistence type="inferred from homology"/>
<sequence length="573" mass="66624">MTKQGLLQNAGPMFNAYPDSIGGTLNDCVELLKLPEFENAFRAFYILPSLFNTDLDRGFSVIDYELNEAYASNEDLKNLKQLNIELKLDFILNHCSVLSKQFQDIIKNGEKSKYTDFFINWNKFWDGYGEMTEEGYIRPYDEYIKNMFFRKPGLPILMVRMPDGREVPYWNTFYQEVKYNKITSYELIKNLNIQYVTAERIANLVNSALDEGKKPIEIDFTGFEKYKDEVIDLLEANRHYLGQMDLNIKSPLVWEFYDDTLKKLKEYGASIIRLDAFAYAPKEPGEKNFLNEPGTWELLERVRELADKYQLTLLPEIHSRYEEKVHEKLAEKGYLTYDFFLPGLIIDALERHNNKYLVKWFYDIIEKNIKTVNMLGCHDGIPLLDLKGLIPDDEIDQLISTIVSRGGMVKDLHGKKNIYYQVNSTYFSALGEDERKLLLARAIQIFTPGIPQVWYLDLFAGRNDYEAVKTAGPGGHKEINRTNLTMDQVKDGLKTDVVRQQLELLRFRNTFPAFGFNAKLQVIESEPHILKLRWEKDSCSATLTANLKDYSFEISGVDENNNIINFNSNNNNW</sequence>
<dbReference type="PANTHER" id="PTHR38784:SF1">
    <property type="entry name" value="SUCROSE PHOSPHORYLASE"/>
    <property type="match status" value="1"/>
</dbReference>
<dbReference type="PANTHER" id="PTHR38784">
    <property type="entry name" value="SUCROSE PHOSPHORYLASE"/>
    <property type="match status" value="1"/>
</dbReference>
<name>A0A0H5SFJ5_HERHM</name>
<dbReference type="InterPro" id="IPR006047">
    <property type="entry name" value="GH13_cat_dom"/>
</dbReference>
<dbReference type="InterPro" id="IPR017853">
    <property type="entry name" value="GH"/>
</dbReference>
<dbReference type="GO" id="GO:0016757">
    <property type="term" value="F:glycosyltransferase activity"/>
    <property type="evidence" value="ECO:0007669"/>
    <property type="project" value="UniProtKB-KW"/>
</dbReference>
<dbReference type="RefSeq" id="WP_103201760.1">
    <property type="nucleotide sequence ID" value="NZ_CVTD020000008.1"/>
</dbReference>
<dbReference type="Gene3D" id="3.20.20.80">
    <property type="entry name" value="Glycosidases"/>
    <property type="match status" value="1"/>
</dbReference>
<dbReference type="OrthoDB" id="9805159at2"/>
<keyword evidence="2" id="KW-0328">Glycosyltransferase</keyword>
<comment type="similarity">
    <text evidence="1">Belongs to the glycosyl hydrolase 13 family. Sucrose phosphorylase subfamily.</text>
</comment>
<dbReference type="Pfam" id="PF00128">
    <property type="entry name" value="Alpha-amylase"/>
    <property type="match status" value="1"/>
</dbReference>
<evidence type="ECO:0000313" key="5">
    <source>
        <dbReference type="EMBL" id="CRZ33591.1"/>
    </source>
</evidence>
<dbReference type="EMBL" id="CVTD020000008">
    <property type="protein sequence ID" value="CRZ33591.1"/>
    <property type="molecule type" value="Genomic_DNA"/>
</dbReference>
<dbReference type="Gene3D" id="3.90.400.10">
    <property type="entry name" value="Oligo-1,6-glucosidase, Domain 2"/>
    <property type="match status" value="1"/>
</dbReference>
<evidence type="ECO:0000313" key="6">
    <source>
        <dbReference type="Proteomes" id="UP000236497"/>
    </source>
</evidence>
<evidence type="ECO:0000256" key="2">
    <source>
        <dbReference type="ARBA" id="ARBA00022676"/>
    </source>
</evidence>
<organism evidence="5 6">
    <name type="scientific">Herbinix hemicellulosilytica</name>
    <dbReference type="NCBI Taxonomy" id="1564487"/>
    <lineage>
        <taxon>Bacteria</taxon>
        <taxon>Bacillati</taxon>
        <taxon>Bacillota</taxon>
        <taxon>Clostridia</taxon>
        <taxon>Lachnospirales</taxon>
        <taxon>Lachnospiraceae</taxon>
        <taxon>Herbinix</taxon>
    </lineage>
</organism>
<keyword evidence="3" id="KW-0808">Transferase</keyword>
<dbReference type="InterPro" id="IPR045857">
    <property type="entry name" value="O16G_dom_2"/>
</dbReference>
<evidence type="ECO:0000256" key="1">
    <source>
        <dbReference type="ARBA" id="ARBA00008452"/>
    </source>
</evidence>
<accession>A0A0H5SFJ5</accession>
<keyword evidence="6" id="KW-1185">Reference proteome</keyword>
<gene>
    <name evidence="5" type="ORF">HHT355_0383</name>
</gene>
<protein>
    <recommendedName>
        <fullName evidence="4">Glycosyl hydrolase family 13 catalytic domain-containing protein</fullName>
    </recommendedName>
</protein>
<dbReference type="GO" id="GO:0005975">
    <property type="term" value="P:carbohydrate metabolic process"/>
    <property type="evidence" value="ECO:0007669"/>
    <property type="project" value="InterPro"/>
</dbReference>
<evidence type="ECO:0000256" key="3">
    <source>
        <dbReference type="ARBA" id="ARBA00022679"/>
    </source>
</evidence>